<dbReference type="InterPro" id="IPR004845">
    <property type="entry name" value="T2SS_GspD_CS"/>
</dbReference>
<dbReference type="PROSITE" id="PS51257">
    <property type="entry name" value="PROKAR_LIPOPROTEIN"/>
    <property type="match status" value="1"/>
</dbReference>
<feature type="domain" description="Type II/III secretion system secretin-like" evidence="3">
    <location>
        <begin position="230"/>
        <end position="388"/>
    </location>
</feature>
<organism evidence="4 5">
    <name type="scientific">Halanaerobium salsuginis</name>
    <dbReference type="NCBI Taxonomy" id="29563"/>
    <lineage>
        <taxon>Bacteria</taxon>
        <taxon>Bacillati</taxon>
        <taxon>Bacillota</taxon>
        <taxon>Clostridia</taxon>
        <taxon>Halanaerobiales</taxon>
        <taxon>Halanaerobiaceae</taxon>
        <taxon>Halanaerobium</taxon>
    </lineage>
</organism>
<gene>
    <name evidence="4" type="ORF">SAMN02983006_00149</name>
</gene>
<dbReference type="Proteomes" id="UP000199006">
    <property type="component" value="Unassembled WGS sequence"/>
</dbReference>
<feature type="chain" id="PRO_5011630239" evidence="2">
    <location>
        <begin position="30"/>
        <end position="450"/>
    </location>
</feature>
<keyword evidence="2" id="KW-0732">Signal</keyword>
<comment type="similarity">
    <text evidence="1">Belongs to the bacterial secretin family.</text>
</comment>
<dbReference type="InterPro" id="IPR004846">
    <property type="entry name" value="T2SS/T3SS_dom"/>
</dbReference>
<evidence type="ECO:0000259" key="3">
    <source>
        <dbReference type="Pfam" id="PF00263"/>
    </source>
</evidence>
<accession>A0A1I4ETW5</accession>
<dbReference type="PANTHER" id="PTHR30332">
    <property type="entry name" value="PROBABLE GENERAL SECRETION PATHWAY PROTEIN D"/>
    <property type="match status" value="1"/>
</dbReference>
<dbReference type="PRINTS" id="PR01032">
    <property type="entry name" value="PHAGEIV"/>
</dbReference>
<feature type="signal peptide" evidence="2">
    <location>
        <begin position="1"/>
        <end position="29"/>
    </location>
</feature>
<proteinExistence type="inferred from homology"/>
<evidence type="ECO:0000256" key="2">
    <source>
        <dbReference type="SAM" id="SignalP"/>
    </source>
</evidence>
<evidence type="ECO:0000313" key="4">
    <source>
        <dbReference type="EMBL" id="SFL09152.1"/>
    </source>
</evidence>
<dbReference type="PRINTS" id="PR00811">
    <property type="entry name" value="BCTERIALGSPD"/>
</dbReference>
<dbReference type="GO" id="GO:0016020">
    <property type="term" value="C:membrane"/>
    <property type="evidence" value="ECO:0007669"/>
    <property type="project" value="UniProtKB-SubCell"/>
</dbReference>
<evidence type="ECO:0000256" key="1">
    <source>
        <dbReference type="RuleBase" id="RU004003"/>
    </source>
</evidence>
<dbReference type="Gene3D" id="3.30.1370.130">
    <property type="match status" value="1"/>
</dbReference>
<name>A0A1I4ETW5_9FIRM</name>
<keyword evidence="5" id="KW-1185">Reference proteome</keyword>
<dbReference type="PROSITE" id="PS00875">
    <property type="entry name" value="T2SP_D"/>
    <property type="match status" value="1"/>
</dbReference>
<sequence>MKKSSRLFLIMILLIIMLCSCFDSVQAVADKNLKNPKIDINLKKVDLETALISLANLADKNLICDKSVKGKITVILNKIKFLAALDLITDSFDLGYFEKDNTIFVSSAKRLNEINKTIITKNFDLKYLSSERVIKILQKNYPDLKLVNLNSAGIVITADQKKLKEIAEFLTKIDQPQKQVLIKAKVIEISRTKVKELGINPDQITRLELIKDDQDNLSKLKLSWPETLKALTEKGLTKVLANPSLMTLDRKKAKLIIGDQIPVKLESVEDDKTVSTLKYIEGGIVLEFLPKVLTNNTVLLEVKPSINSLGKVLADGLPSVNSRSASTTVLLENGQTLAIGGLMKNENLETVSKLPILADLPILGSVFSEKSKTKLKTELIIFITPKIINSTSENLVNHKIIKKSQSENIRLEKNKLKKQDLDSEKENINNKQKYPFKSLTAAELREILAR</sequence>
<evidence type="ECO:0000313" key="5">
    <source>
        <dbReference type="Proteomes" id="UP000199006"/>
    </source>
</evidence>
<dbReference type="STRING" id="29563.SAMN02983006_00149"/>
<dbReference type="GO" id="GO:0009306">
    <property type="term" value="P:protein secretion"/>
    <property type="evidence" value="ECO:0007669"/>
    <property type="project" value="InterPro"/>
</dbReference>
<dbReference type="EMBL" id="FOTI01000001">
    <property type="protein sequence ID" value="SFL09152.1"/>
    <property type="molecule type" value="Genomic_DNA"/>
</dbReference>
<dbReference type="InterPro" id="IPR050810">
    <property type="entry name" value="Bact_Secretion_Sys_Channel"/>
</dbReference>
<dbReference type="PANTHER" id="PTHR30332:SF17">
    <property type="entry name" value="TYPE IV PILIATION SYSTEM PROTEIN DR_0774-RELATED"/>
    <property type="match status" value="1"/>
</dbReference>
<dbReference type="GO" id="GO:0015627">
    <property type="term" value="C:type II protein secretion system complex"/>
    <property type="evidence" value="ECO:0007669"/>
    <property type="project" value="TreeGrafter"/>
</dbReference>
<dbReference type="RefSeq" id="WP_089858121.1">
    <property type="nucleotide sequence ID" value="NZ_FOTI01000001.1"/>
</dbReference>
<protein>
    <submittedName>
        <fullName evidence="4">Type IV pilus assembly protein PilQ</fullName>
    </submittedName>
</protein>
<dbReference type="AlphaFoldDB" id="A0A1I4ETW5"/>
<dbReference type="OrthoDB" id="9779724at2"/>
<dbReference type="Pfam" id="PF00263">
    <property type="entry name" value="Secretin"/>
    <property type="match status" value="1"/>
</dbReference>
<dbReference type="InterPro" id="IPR001775">
    <property type="entry name" value="GspD/PilQ"/>
</dbReference>
<reference evidence="4 5" key="1">
    <citation type="submission" date="2016-10" db="EMBL/GenBank/DDBJ databases">
        <authorList>
            <person name="de Groot N.N."/>
        </authorList>
    </citation>
    <scope>NUCLEOTIDE SEQUENCE [LARGE SCALE GENOMIC DNA]</scope>
    <source>
        <strain evidence="4 5">ATCC 51327</strain>
    </source>
</reference>